<comment type="caution">
    <text evidence="2">The sequence shown here is derived from an EMBL/GenBank/DDBJ whole genome shotgun (WGS) entry which is preliminary data.</text>
</comment>
<evidence type="ECO:0000256" key="1">
    <source>
        <dbReference type="SAM" id="MobiDB-lite"/>
    </source>
</evidence>
<gene>
    <name evidence="2" type="ORF">H6G97_38095</name>
</gene>
<reference evidence="2 3" key="1">
    <citation type="journal article" date="2020" name="ISME J.">
        <title>Comparative genomics reveals insights into cyanobacterial evolution and habitat adaptation.</title>
        <authorList>
            <person name="Chen M.Y."/>
            <person name="Teng W.K."/>
            <person name="Zhao L."/>
            <person name="Hu C.X."/>
            <person name="Zhou Y.K."/>
            <person name="Han B.P."/>
            <person name="Song L.R."/>
            <person name="Shu W.S."/>
        </authorList>
    </citation>
    <scope>NUCLEOTIDE SEQUENCE [LARGE SCALE GENOMIC DNA]</scope>
    <source>
        <strain evidence="2 3">FACHB-838</strain>
    </source>
</reference>
<keyword evidence="3" id="KW-1185">Reference proteome</keyword>
<sequence>MNKPPRKPKKATSGASSGSKPPASSANEDISQQADPASATITVTAVEVPELTEEEQRDRLHLERRVERAFFEAGKALMELRDRRLYRSTHKTFEEYCRVRPWRWRSHRFGHNRRQSYLLMDAAVIFDNLEQKCDRNDHILPTNEWQIRPLSKLDPDIQPEAWEQAVESANGKVPSHRIVKDVVQRIMERTQVPNTYRIGEVCQILVKDNPELRGKGGCWAIVSAVNDFSCTVKMWDGEYTVGLQHLKSFNYLPQECQQMQSLSNRISRLYSDSLEETVKNLLQSLGKLNRPYLTAVEEKLLSVLESEYEKDNCLND</sequence>
<name>A0ABR8DZT1_9NOSO</name>
<evidence type="ECO:0000313" key="2">
    <source>
        <dbReference type="EMBL" id="MBD2534939.1"/>
    </source>
</evidence>
<accession>A0ABR8DZT1</accession>
<dbReference type="Proteomes" id="UP000623440">
    <property type="component" value="Unassembled WGS sequence"/>
</dbReference>
<evidence type="ECO:0008006" key="4">
    <source>
        <dbReference type="Google" id="ProtNLM"/>
    </source>
</evidence>
<proteinExistence type="predicted"/>
<feature type="region of interest" description="Disordered" evidence="1">
    <location>
        <begin position="1"/>
        <end position="39"/>
    </location>
</feature>
<evidence type="ECO:0000313" key="3">
    <source>
        <dbReference type="Proteomes" id="UP000623440"/>
    </source>
</evidence>
<feature type="compositionally biased region" description="Low complexity" evidence="1">
    <location>
        <begin position="11"/>
        <end position="26"/>
    </location>
</feature>
<feature type="compositionally biased region" description="Basic residues" evidence="1">
    <location>
        <begin position="1"/>
        <end position="10"/>
    </location>
</feature>
<protein>
    <recommendedName>
        <fullName evidence="4">Site-specific DNA-cytosine methylase</fullName>
    </recommendedName>
</protein>
<organism evidence="2 3">
    <name type="scientific">Nostoc flagelliforme FACHB-838</name>
    <dbReference type="NCBI Taxonomy" id="2692904"/>
    <lineage>
        <taxon>Bacteria</taxon>
        <taxon>Bacillati</taxon>
        <taxon>Cyanobacteriota</taxon>
        <taxon>Cyanophyceae</taxon>
        <taxon>Nostocales</taxon>
        <taxon>Nostocaceae</taxon>
        <taxon>Nostoc</taxon>
    </lineage>
</organism>
<dbReference type="EMBL" id="JACJSI010000214">
    <property type="protein sequence ID" value="MBD2534939.1"/>
    <property type="molecule type" value="Genomic_DNA"/>
</dbReference>
<feature type="compositionally biased region" description="Polar residues" evidence="1">
    <location>
        <begin position="27"/>
        <end position="39"/>
    </location>
</feature>